<gene>
    <name evidence="3" type="ORF">OG863_36535</name>
</gene>
<organism evidence="3 4">
    <name type="scientific">Streptomyces decoyicus</name>
    <dbReference type="NCBI Taxonomy" id="249567"/>
    <lineage>
        <taxon>Bacteria</taxon>
        <taxon>Bacillati</taxon>
        <taxon>Actinomycetota</taxon>
        <taxon>Actinomycetes</taxon>
        <taxon>Kitasatosporales</taxon>
        <taxon>Streptomycetaceae</taxon>
        <taxon>Streptomyces</taxon>
    </lineage>
</organism>
<reference evidence="3 4" key="1">
    <citation type="submission" date="2022-10" db="EMBL/GenBank/DDBJ databases">
        <title>The complete genomes of actinobacterial strains from the NBC collection.</title>
        <authorList>
            <person name="Joergensen T.S."/>
            <person name="Alvarez Arevalo M."/>
            <person name="Sterndorff E.B."/>
            <person name="Faurdal D."/>
            <person name="Vuksanovic O."/>
            <person name="Mourched A.-S."/>
            <person name="Charusanti P."/>
            <person name="Shaw S."/>
            <person name="Blin K."/>
            <person name="Weber T."/>
        </authorList>
    </citation>
    <scope>NUCLEOTIDE SEQUENCE [LARGE SCALE GENOMIC DNA]</scope>
    <source>
        <strain evidence="3 4">NBC 01774</strain>
    </source>
</reference>
<proteinExistence type="predicted"/>
<evidence type="ECO:0000313" key="4">
    <source>
        <dbReference type="Proteomes" id="UP001344251"/>
    </source>
</evidence>
<feature type="signal peptide" evidence="2">
    <location>
        <begin position="1"/>
        <end position="19"/>
    </location>
</feature>
<keyword evidence="4" id="KW-1185">Reference proteome</keyword>
<dbReference type="EMBL" id="CP109106">
    <property type="protein sequence ID" value="WSB73021.1"/>
    <property type="molecule type" value="Genomic_DNA"/>
</dbReference>
<sequence length="159" mass="16705">MALVVALTGAGAFFGPARANSPGSGTATVSAPVAGRAVSPSLGHTWTPAVHARPQASPTQPSTPDPADVVETYFSAVNERDYISAWALGGKQHIAGNTFDAFVQTFNTTNKYDVTINAVNGNKVEVELDQLLTDETHRHFTGTYTVEDGVIVAADIHPK</sequence>
<dbReference type="RefSeq" id="WP_326622603.1">
    <property type="nucleotide sequence ID" value="NZ_CP109106.1"/>
</dbReference>
<evidence type="ECO:0000256" key="2">
    <source>
        <dbReference type="SAM" id="SignalP"/>
    </source>
</evidence>
<feature type="chain" id="PRO_5047078205" description="SnoaL-like domain-containing protein" evidence="2">
    <location>
        <begin position="20"/>
        <end position="159"/>
    </location>
</feature>
<evidence type="ECO:0008006" key="5">
    <source>
        <dbReference type="Google" id="ProtNLM"/>
    </source>
</evidence>
<evidence type="ECO:0000256" key="1">
    <source>
        <dbReference type="SAM" id="MobiDB-lite"/>
    </source>
</evidence>
<dbReference type="Proteomes" id="UP001344251">
    <property type="component" value="Chromosome"/>
</dbReference>
<accession>A0ABZ1FRD6</accession>
<protein>
    <recommendedName>
        <fullName evidence="5">SnoaL-like domain-containing protein</fullName>
    </recommendedName>
</protein>
<feature type="region of interest" description="Disordered" evidence="1">
    <location>
        <begin position="44"/>
        <end position="67"/>
    </location>
</feature>
<evidence type="ECO:0000313" key="3">
    <source>
        <dbReference type="EMBL" id="WSB73021.1"/>
    </source>
</evidence>
<keyword evidence="2" id="KW-0732">Signal</keyword>
<name>A0ABZ1FRD6_9ACTN</name>